<name>A0A4R0XUS3_9MOLU</name>
<dbReference type="Proteomes" id="UP000291072">
    <property type="component" value="Unassembled WGS sequence"/>
</dbReference>
<keyword evidence="2" id="KW-0378">Hydrolase</keyword>
<keyword evidence="6" id="KW-1185">Reference proteome</keyword>
<dbReference type="AlphaFoldDB" id="A0A4R0XUS3"/>
<evidence type="ECO:0000256" key="1">
    <source>
        <dbReference type="ARBA" id="ARBA00022722"/>
    </source>
</evidence>
<protein>
    <recommendedName>
        <fullName evidence="4">Exonuclease domain-containing protein</fullName>
    </recommendedName>
</protein>
<keyword evidence="3" id="KW-0269">Exonuclease</keyword>
<dbReference type="InterPro" id="IPR012337">
    <property type="entry name" value="RNaseH-like_sf"/>
</dbReference>
<dbReference type="SUPFAM" id="SSF53098">
    <property type="entry name" value="Ribonuclease H-like"/>
    <property type="match status" value="1"/>
</dbReference>
<dbReference type="Gene3D" id="3.30.420.10">
    <property type="entry name" value="Ribonuclease H-like superfamily/Ribonuclease H"/>
    <property type="match status" value="1"/>
</dbReference>
<dbReference type="OrthoDB" id="9804290at2"/>
<dbReference type="InterPro" id="IPR036397">
    <property type="entry name" value="RNaseH_sf"/>
</dbReference>
<dbReference type="SMART" id="SM00479">
    <property type="entry name" value="EXOIII"/>
    <property type="match status" value="1"/>
</dbReference>
<dbReference type="EMBL" id="PSZP01000005">
    <property type="protein sequence ID" value="TCG11557.1"/>
    <property type="molecule type" value="Genomic_DNA"/>
</dbReference>
<dbReference type="GO" id="GO:0008408">
    <property type="term" value="F:3'-5' exonuclease activity"/>
    <property type="evidence" value="ECO:0007669"/>
    <property type="project" value="TreeGrafter"/>
</dbReference>
<dbReference type="Pfam" id="PF00929">
    <property type="entry name" value="RNase_T"/>
    <property type="match status" value="1"/>
</dbReference>
<dbReference type="FunFam" id="3.30.420.10:FF:000045">
    <property type="entry name" value="3'-5' exonuclease DinG"/>
    <property type="match status" value="1"/>
</dbReference>
<evidence type="ECO:0000256" key="2">
    <source>
        <dbReference type="ARBA" id="ARBA00022801"/>
    </source>
</evidence>
<accession>A0A4R0XUS3</accession>
<gene>
    <name evidence="5" type="ORF">C4B25_01085</name>
</gene>
<sequence>MINNGKDFLVLDIETTGLSPKTEDIIEIAAIKVDGKTLEVIDTFEYLIDIERNVPPFITRLTGITKGMLEESGIPLSMALKLLKEFAGDLNVYAHYAPFDKGFIRTNLMKHSIDYIETEWFDTIKLFKQKWPDRKTYKLESLIIDLDLATKEDHRGLSDAKHTLELMKMTKE</sequence>
<dbReference type="CDD" id="cd06127">
    <property type="entry name" value="DEDDh"/>
    <property type="match status" value="1"/>
</dbReference>
<proteinExistence type="predicted"/>
<evidence type="ECO:0000313" key="6">
    <source>
        <dbReference type="Proteomes" id="UP000291072"/>
    </source>
</evidence>
<dbReference type="RefSeq" id="WP_131613219.1">
    <property type="nucleotide sequence ID" value="NZ_PSZP01000005.1"/>
</dbReference>
<evidence type="ECO:0000313" key="5">
    <source>
        <dbReference type="EMBL" id="TCG11557.1"/>
    </source>
</evidence>
<reference evidence="5 6" key="1">
    <citation type="submission" date="2018-02" db="EMBL/GenBank/DDBJ databases">
        <title>Mycoplasma marinum and Mycoplasma todarodis sp. nov., moderately halophilic and psychrotolerant mycoplasmas isolated from cephalopods.</title>
        <authorList>
            <person name="Viver T."/>
        </authorList>
    </citation>
    <scope>NUCLEOTIDE SEQUENCE [LARGE SCALE GENOMIC DNA]</scope>
    <source>
        <strain evidence="5 6">5H</strain>
    </source>
</reference>
<dbReference type="PANTHER" id="PTHR30231">
    <property type="entry name" value="DNA POLYMERASE III SUBUNIT EPSILON"/>
    <property type="match status" value="1"/>
</dbReference>
<dbReference type="InterPro" id="IPR013520">
    <property type="entry name" value="Ribonucl_H"/>
</dbReference>
<dbReference type="GO" id="GO:0003676">
    <property type="term" value="F:nucleic acid binding"/>
    <property type="evidence" value="ECO:0007669"/>
    <property type="project" value="InterPro"/>
</dbReference>
<evidence type="ECO:0000259" key="4">
    <source>
        <dbReference type="SMART" id="SM00479"/>
    </source>
</evidence>
<organism evidence="5 6">
    <name type="scientific">Mycoplasma todarodis</name>
    <dbReference type="NCBI Taxonomy" id="1937191"/>
    <lineage>
        <taxon>Bacteria</taxon>
        <taxon>Bacillati</taxon>
        <taxon>Mycoplasmatota</taxon>
        <taxon>Mollicutes</taxon>
        <taxon>Mycoplasmataceae</taxon>
        <taxon>Mycoplasma</taxon>
    </lineage>
</organism>
<keyword evidence="1" id="KW-0540">Nuclease</keyword>
<comment type="caution">
    <text evidence="5">The sequence shown here is derived from an EMBL/GenBank/DDBJ whole genome shotgun (WGS) entry which is preliminary data.</text>
</comment>
<dbReference type="PANTHER" id="PTHR30231:SF4">
    <property type="entry name" value="PROTEIN NEN2"/>
    <property type="match status" value="1"/>
</dbReference>
<feature type="domain" description="Exonuclease" evidence="4">
    <location>
        <begin position="7"/>
        <end position="172"/>
    </location>
</feature>
<evidence type="ECO:0000256" key="3">
    <source>
        <dbReference type="ARBA" id="ARBA00022839"/>
    </source>
</evidence>